<keyword evidence="1" id="KW-0812">Transmembrane</keyword>
<dbReference type="NCBIfam" id="TIGR03753">
    <property type="entry name" value="blh_monoox"/>
    <property type="match status" value="1"/>
</dbReference>
<feature type="binding site" evidence="1">
    <location>
        <position position="133"/>
    </location>
    <ligand>
        <name>Fe cation</name>
        <dbReference type="ChEBI" id="CHEBI:24875"/>
    </ligand>
</feature>
<feature type="transmembrane region" description="Helical" evidence="1">
    <location>
        <begin position="182"/>
        <end position="201"/>
    </location>
</feature>
<feature type="transmembrane region" description="Helical" evidence="1">
    <location>
        <begin position="213"/>
        <end position="239"/>
    </location>
</feature>
<protein>
    <recommendedName>
        <fullName evidence="1">Probable beta-carotene 15,15'-dioxygenase</fullName>
        <ecNumber evidence="1">1.13.11.63</ecNumber>
    </recommendedName>
</protein>
<evidence type="ECO:0000313" key="2">
    <source>
        <dbReference type="EMBL" id="PZO75887.1"/>
    </source>
</evidence>
<keyword evidence="1" id="KW-0479">Metal-binding</keyword>
<dbReference type="Proteomes" id="UP000249555">
    <property type="component" value="Unassembled WGS sequence"/>
</dbReference>
<dbReference type="EMBL" id="QFMX01000003">
    <property type="protein sequence ID" value="PZO75887.1"/>
    <property type="molecule type" value="Genomic_DNA"/>
</dbReference>
<dbReference type="GO" id="GO:0010436">
    <property type="term" value="F:carotenoid dioxygenase activity"/>
    <property type="evidence" value="ECO:0007669"/>
    <property type="project" value="UniProtKB-UniRule"/>
</dbReference>
<proteinExistence type="inferred from homology"/>
<feature type="transmembrane region" description="Helical" evidence="1">
    <location>
        <begin position="148"/>
        <end position="170"/>
    </location>
</feature>
<keyword evidence="1" id="KW-0408">Iron</keyword>
<feature type="transmembrane region" description="Helical" evidence="1">
    <location>
        <begin position="259"/>
        <end position="282"/>
    </location>
</feature>
<organism evidence="2 3">
    <name type="scientific">Sphingomonas taxi</name>
    <dbReference type="NCBI Taxonomy" id="1549858"/>
    <lineage>
        <taxon>Bacteria</taxon>
        <taxon>Pseudomonadati</taxon>
        <taxon>Pseudomonadota</taxon>
        <taxon>Alphaproteobacteria</taxon>
        <taxon>Sphingomonadales</taxon>
        <taxon>Sphingomonadaceae</taxon>
        <taxon>Sphingomonas</taxon>
    </lineage>
</organism>
<keyword evidence="1" id="KW-1003">Cell membrane</keyword>
<dbReference type="GO" id="GO:0016121">
    <property type="term" value="P:carotene catabolic process"/>
    <property type="evidence" value="ECO:0007669"/>
    <property type="project" value="UniProtKB-UniRule"/>
</dbReference>
<evidence type="ECO:0000313" key="3">
    <source>
        <dbReference type="Proteomes" id="UP000249555"/>
    </source>
</evidence>
<keyword evidence="1" id="KW-0560">Oxidoreductase</keyword>
<sequence length="340" mass="34757">MASPSTIIDTDASARVAASAAVTSLGRRVPSGRGGFVHPGFWLAALYLATALAAGLSLDGPIATLIATIVFIGGGMPHGAYDIALLARTGRLGRHGLALAVGGYVGIAVAMAVMWVVSPLIALVLFVAVASVHFGEDWTMIDEPLLKVAAGTAIIAAPAIGHPAEVARLFVAMVGGPGGETVARSLIAVAPVALLVTIVGISDAWRNSAREWAAATAVAILSLIIAPPVAGFALFFVFLHSPRHLADARITLGGVSQRWWLATGAALSVAAIGGWVLFASILGRSLPTDLTAQAFQLLATVAVPHLAFSKWIERRLARGNRQNLPASGAGEDLLGKVSAG</sequence>
<comment type="subcellular location">
    <subcellularLocation>
        <location evidence="1">Cell membrane</location>
        <topology evidence="1">Multi-pass membrane protein</topology>
    </subcellularLocation>
</comment>
<reference evidence="2 3" key="1">
    <citation type="submission" date="2017-08" db="EMBL/GenBank/DDBJ databases">
        <title>Infants hospitalized years apart are colonized by the same room-sourced microbial strains.</title>
        <authorList>
            <person name="Brooks B."/>
            <person name="Olm M.R."/>
            <person name="Firek B.A."/>
            <person name="Baker R."/>
            <person name="Thomas B.C."/>
            <person name="Morowitz M.J."/>
            <person name="Banfield J.F."/>
        </authorList>
    </citation>
    <scope>NUCLEOTIDE SEQUENCE [LARGE SCALE GENOMIC DNA]</scope>
    <source>
        <strain evidence="2">S2_018_000_R3_119</strain>
    </source>
</reference>
<feature type="transmembrane region" description="Helical" evidence="1">
    <location>
        <begin position="97"/>
        <end position="128"/>
    </location>
</feature>
<dbReference type="GO" id="GO:0003834">
    <property type="term" value="F:beta-carotene 15,15'-dioxygenase activity"/>
    <property type="evidence" value="ECO:0007669"/>
    <property type="project" value="UniProtKB-EC"/>
</dbReference>
<feature type="binding site" evidence="1">
    <location>
        <position position="244"/>
    </location>
    <ligand>
        <name>Fe cation</name>
        <dbReference type="ChEBI" id="CHEBI:24875"/>
    </ligand>
</feature>
<comment type="catalytic activity">
    <reaction evidence="1">
        <text>all-trans-beta-carotene + O2 = 2 all-trans-retinal</text>
        <dbReference type="Rhea" id="RHEA:32887"/>
        <dbReference type="ChEBI" id="CHEBI:15379"/>
        <dbReference type="ChEBI" id="CHEBI:17579"/>
        <dbReference type="ChEBI" id="CHEBI:17898"/>
        <dbReference type="EC" id="1.13.11.63"/>
    </reaction>
</comment>
<accession>A0A2W4Z337</accession>
<dbReference type="InterPro" id="IPR022270">
    <property type="entry name" value="Blh_diox"/>
</dbReference>
<feature type="transmembrane region" description="Helical" evidence="1">
    <location>
        <begin position="62"/>
        <end position="85"/>
    </location>
</feature>
<comment type="cofactor">
    <cofactor evidence="1">
        <name>Fe(2+)</name>
        <dbReference type="ChEBI" id="CHEBI:29033"/>
    </cofactor>
</comment>
<keyword evidence="1" id="KW-0472">Membrane</keyword>
<dbReference type="GO" id="GO:0005886">
    <property type="term" value="C:plasma membrane"/>
    <property type="evidence" value="ECO:0007669"/>
    <property type="project" value="UniProtKB-SubCell"/>
</dbReference>
<dbReference type="HAMAP" id="MF_02093">
    <property type="entry name" value="Beta_carotene_diox"/>
    <property type="match status" value="1"/>
</dbReference>
<comment type="caution">
    <text evidence="2">The sequence shown here is derived from an EMBL/GenBank/DDBJ whole genome shotgun (WGS) entry which is preliminary data.</text>
</comment>
<dbReference type="GO" id="GO:0005506">
    <property type="term" value="F:iron ion binding"/>
    <property type="evidence" value="ECO:0007669"/>
    <property type="project" value="UniProtKB-UniRule"/>
</dbReference>
<keyword evidence="1" id="KW-1133">Transmembrane helix</keyword>
<dbReference type="EC" id="1.13.11.63" evidence="1"/>
<keyword evidence="1" id="KW-0223">Dioxygenase</keyword>
<comment type="similarity">
    <text evidence="1">Belongs to the Brp/Blh beta-carotene diooxygenase family.</text>
</comment>
<feature type="transmembrane region" description="Helical" evidence="1">
    <location>
        <begin position="36"/>
        <end position="56"/>
    </location>
</feature>
<comment type="function">
    <text evidence="1">Catalyzes the cleavage of beta-carotene at its central double bond (15,15') to yield two molecules of all-trans-retinal.</text>
</comment>
<feature type="binding site" evidence="1">
    <location>
        <position position="78"/>
    </location>
    <ligand>
        <name>Fe cation</name>
        <dbReference type="ChEBI" id="CHEBI:24875"/>
    </ligand>
</feature>
<gene>
    <name evidence="2" type="ORF">DI640_03655</name>
</gene>
<dbReference type="Pfam" id="PF15461">
    <property type="entry name" value="BCD"/>
    <property type="match status" value="1"/>
</dbReference>
<evidence type="ECO:0000256" key="1">
    <source>
        <dbReference type="HAMAP-Rule" id="MF_02093"/>
    </source>
</evidence>
<feature type="transmembrane region" description="Helical" evidence="1">
    <location>
        <begin position="294"/>
        <end position="312"/>
    </location>
</feature>
<dbReference type="AlphaFoldDB" id="A0A2W4Z337"/>
<feature type="binding site" evidence="1">
    <location>
        <position position="240"/>
    </location>
    <ligand>
        <name>Fe cation</name>
        <dbReference type="ChEBI" id="CHEBI:24875"/>
    </ligand>
</feature>
<name>A0A2W4Z337_9SPHN</name>